<dbReference type="GO" id="GO:0006629">
    <property type="term" value="P:lipid metabolic process"/>
    <property type="evidence" value="ECO:0007669"/>
    <property type="project" value="InterPro"/>
</dbReference>
<name>W2S843_CYPE1</name>
<feature type="region of interest" description="Disordered" evidence="3">
    <location>
        <begin position="1"/>
        <end position="52"/>
    </location>
</feature>
<dbReference type="RefSeq" id="XP_008712631.1">
    <property type="nucleotide sequence ID" value="XM_008714409.1"/>
</dbReference>
<dbReference type="AlphaFoldDB" id="W2S843"/>
<dbReference type="OrthoDB" id="4153866at2759"/>
<proteinExistence type="inferred from homology"/>
<sequence>MSPQSSPLTSSRQSRQSTQSAVQTLPEAVPFLHDTSFSSSPDLSPSDSDLENGAIHHAHEDEYLLNGHSPRPSTTWRFPNLKQIYISTRRLSSGALEKPPRRRPTLLRRVLRLVALLLMLLGFLNLITAIVGLTISFFPEEVSFPHYSMSEHLPDGTTSWPTDTTADIQPIACVSHNDYWRKEPLFSALSVGCSGVEADVWLYNDDLFVGHTVASLSTNRTLRSLYINPLLEILDKQNPTTEFHPSLDKPRNGVYDTAPRQTLILLIDFKTDGEALWPHVEAQLEPLRTKKYLSYFNGTDVIDGPITVVVTGNAPWNRVVANPSYRDMFFDAPLDLMANIVDDEANDSSSSSTSSTIQDLSSYPDDNNNDDDDKANPNPVATQGQGRSGAAPLNPAIYTRANSYYASVSFKRAVLGFPIPIQYPWRSTLTDKQLSLIRAQIRGAHQQGLKVRYWSVPAWPKGLQEYLWRVLVREGADYLNVDDLKAAKEGNWARDWEKGVGGWRWTGWFLDKHRNH</sequence>
<dbReference type="VEuPathDB" id="FungiDB:HMPREF1541_09736"/>
<evidence type="ECO:0000256" key="4">
    <source>
        <dbReference type="SAM" id="Phobius"/>
    </source>
</evidence>
<comment type="similarity">
    <text evidence="1">Belongs to the AIM6 family.</text>
</comment>
<keyword evidence="4" id="KW-0472">Membrane</keyword>
<dbReference type="PANTHER" id="PTHR31571">
    <property type="entry name" value="ALTERED INHERITANCE OF MITOCHONDRIA PROTEIN 6"/>
    <property type="match status" value="1"/>
</dbReference>
<evidence type="ECO:0000256" key="1">
    <source>
        <dbReference type="ARBA" id="ARBA00008858"/>
    </source>
</evidence>
<feature type="compositionally biased region" description="Low complexity" evidence="3">
    <location>
        <begin position="38"/>
        <end position="47"/>
    </location>
</feature>
<protein>
    <recommendedName>
        <fullName evidence="2">Altered inheritance of mitochondria protein 6</fullName>
    </recommendedName>
</protein>
<organism evidence="5 6">
    <name type="scientific">Cyphellophora europaea (strain CBS 101466)</name>
    <name type="common">Phialophora europaea</name>
    <dbReference type="NCBI Taxonomy" id="1220924"/>
    <lineage>
        <taxon>Eukaryota</taxon>
        <taxon>Fungi</taxon>
        <taxon>Dikarya</taxon>
        <taxon>Ascomycota</taxon>
        <taxon>Pezizomycotina</taxon>
        <taxon>Eurotiomycetes</taxon>
        <taxon>Chaetothyriomycetidae</taxon>
        <taxon>Chaetothyriales</taxon>
        <taxon>Cyphellophoraceae</taxon>
        <taxon>Cyphellophora</taxon>
    </lineage>
</organism>
<keyword evidence="4" id="KW-1133">Transmembrane helix</keyword>
<feature type="region of interest" description="Disordered" evidence="3">
    <location>
        <begin position="345"/>
        <end position="392"/>
    </location>
</feature>
<reference evidence="5 6" key="1">
    <citation type="submission" date="2013-03" db="EMBL/GenBank/DDBJ databases">
        <title>The Genome Sequence of Phialophora europaea CBS 101466.</title>
        <authorList>
            <consortium name="The Broad Institute Genomics Platform"/>
            <person name="Cuomo C."/>
            <person name="de Hoog S."/>
            <person name="Gorbushina A."/>
            <person name="Walker B."/>
            <person name="Young S.K."/>
            <person name="Zeng Q."/>
            <person name="Gargeya S."/>
            <person name="Fitzgerald M."/>
            <person name="Haas B."/>
            <person name="Abouelleil A."/>
            <person name="Allen A.W."/>
            <person name="Alvarado L."/>
            <person name="Arachchi H.M."/>
            <person name="Berlin A.M."/>
            <person name="Chapman S.B."/>
            <person name="Gainer-Dewar J."/>
            <person name="Goldberg J."/>
            <person name="Griggs A."/>
            <person name="Gujja S."/>
            <person name="Hansen M."/>
            <person name="Howarth C."/>
            <person name="Imamovic A."/>
            <person name="Ireland A."/>
            <person name="Larimer J."/>
            <person name="McCowan C."/>
            <person name="Murphy C."/>
            <person name="Pearson M."/>
            <person name="Poon T.W."/>
            <person name="Priest M."/>
            <person name="Roberts A."/>
            <person name="Saif S."/>
            <person name="Shea T."/>
            <person name="Sisk P."/>
            <person name="Sykes S."/>
            <person name="Wortman J."/>
            <person name="Nusbaum C."/>
            <person name="Birren B."/>
        </authorList>
    </citation>
    <scope>NUCLEOTIDE SEQUENCE [LARGE SCALE GENOMIC DNA]</scope>
    <source>
        <strain evidence="5 6">CBS 101466</strain>
    </source>
</reference>
<keyword evidence="4" id="KW-0812">Transmembrane</keyword>
<dbReference type="InterPro" id="IPR017946">
    <property type="entry name" value="PLC-like_Pdiesterase_TIM-brl"/>
</dbReference>
<evidence type="ECO:0000313" key="6">
    <source>
        <dbReference type="Proteomes" id="UP000030752"/>
    </source>
</evidence>
<dbReference type="FunCoup" id="W2S843">
    <property type="interactions" value="7"/>
</dbReference>
<dbReference type="HOGENOM" id="CLU_031561_2_0_1"/>
<keyword evidence="6" id="KW-1185">Reference proteome</keyword>
<dbReference type="Proteomes" id="UP000030752">
    <property type="component" value="Unassembled WGS sequence"/>
</dbReference>
<gene>
    <name evidence="5" type="ORF">HMPREF1541_09736</name>
</gene>
<feature type="compositionally biased region" description="Low complexity" evidence="3">
    <location>
        <begin position="1"/>
        <end position="20"/>
    </location>
</feature>
<accession>W2S843</accession>
<evidence type="ECO:0000313" key="5">
    <source>
        <dbReference type="EMBL" id="ETN44861.1"/>
    </source>
</evidence>
<dbReference type="PANTHER" id="PTHR31571:SF1">
    <property type="entry name" value="ALTERED INHERITANCE OF MITOCHONDRIA PROTEIN 6"/>
    <property type="match status" value="1"/>
</dbReference>
<evidence type="ECO:0000256" key="3">
    <source>
        <dbReference type="SAM" id="MobiDB-lite"/>
    </source>
</evidence>
<dbReference type="GO" id="GO:0008081">
    <property type="term" value="F:phosphoric diester hydrolase activity"/>
    <property type="evidence" value="ECO:0007669"/>
    <property type="project" value="InterPro"/>
</dbReference>
<dbReference type="SUPFAM" id="SSF51695">
    <property type="entry name" value="PLC-like phosphodiesterases"/>
    <property type="match status" value="1"/>
</dbReference>
<evidence type="ECO:0000256" key="2">
    <source>
        <dbReference type="ARBA" id="ARBA00014286"/>
    </source>
</evidence>
<dbReference type="InParanoid" id="W2S843"/>
<dbReference type="InterPro" id="IPR051236">
    <property type="entry name" value="HAT_RTT109-like"/>
</dbReference>
<dbReference type="GeneID" id="19977075"/>
<dbReference type="STRING" id="1220924.W2S843"/>
<feature type="transmembrane region" description="Helical" evidence="4">
    <location>
        <begin position="110"/>
        <end position="138"/>
    </location>
</feature>
<dbReference type="eggNOG" id="ENOG502QVA8">
    <property type="taxonomic scope" value="Eukaryota"/>
</dbReference>
<dbReference type="EMBL" id="KB822713">
    <property type="protein sequence ID" value="ETN44861.1"/>
    <property type="molecule type" value="Genomic_DNA"/>
</dbReference>